<feature type="region of interest" description="Disordered" evidence="2">
    <location>
        <begin position="70"/>
        <end position="92"/>
    </location>
</feature>
<dbReference type="Pfam" id="PF04203">
    <property type="entry name" value="Sortase"/>
    <property type="match status" value="1"/>
</dbReference>
<name>A0A2N0X862_9CORY</name>
<sequence>MSNMNNASPVPHPEEQEEATNSTQKKRWPAVAIGIAIFAVIVIAAVWALVSGGKGDDEAADTGVSTATSAYVDDSGEQEHELEPAPGENDAVTGMQITVGGEDSAEVDPIQVTDEGALVPPQDVQRLGWYSASAVPGDKGPVGSSVITGHINFAGQGEGYAARFTRLKEGENFTITVNGEEREFRVTQAPYHVTKGNDFAEVMDDADGENRVVLVTCGGDWVGGNLGYADNIITLAEPV</sequence>
<dbReference type="InterPro" id="IPR042001">
    <property type="entry name" value="Sortase_F"/>
</dbReference>
<reference evidence="4 5" key="1">
    <citation type="submission" date="2017-12" db="EMBL/GenBank/DDBJ databases">
        <title>Corynebacterium mastitidis 16-1433 Genome.</title>
        <authorList>
            <person name="Gulvik C.A."/>
        </authorList>
    </citation>
    <scope>NUCLEOTIDE SEQUENCE [LARGE SCALE GENOMIC DNA]</scope>
    <source>
        <strain evidence="4 5">16-1433</strain>
    </source>
</reference>
<dbReference type="InterPro" id="IPR023365">
    <property type="entry name" value="Sortase_dom-sf"/>
</dbReference>
<dbReference type="Gene3D" id="2.40.260.10">
    <property type="entry name" value="Sortase"/>
    <property type="match status" value="1"/>
</dbReference>
<dbReference type="EMBL" id="PJAF01000010">
    <property type="protein sequence ID" value="PKF68898.1"/>
    <property type="molecule type" value="Genomic_DNA"/>
</dbReference>
<organism evidence="4 5">
    <name type="scientific">Corynebacterium mastitidis</name>
    <dbReference type="NCBI Taxonomy" id="161890"/>
    <lineage>
        <taxon>Bacteria</taxon>
        <taxon>Bacillati</taxon>
        <taxon>Actinomycetota</taxon>
        <taxon>Actinomycetes</taxon>
        <taxon>Mycobacteriales</taxon>
        <taxon>Corynebacteriaceae</taxon>
        <taxon>Corynebacterium</taxon>
    </lineage>
</organism>
<feature type="region of interest" description="Disordered" evidence="2">
    <location>
        <begin position="1"/>
        <end position="25"/>
    </location>
</feature>
<dbReference type="OrthoDB" id="525039at2"/>
<keyword evidence="3" id="KW-1133">Transmembrane helix</keyword>
<dbReference type="RefSeq" id="WP_101173414.1">
    <property type="nucleotide sequence ID" value="NZ_JAKRKB010000007.1"/>
</dbReference>
<keyword evidence="3" id="KW-0472">Membrane</keyword>
<dbReference type="Proteomes" id="UP000233249">
    <property type="component" value="Unassembled WGS sequence"/>
</dbReference>
<accession>A0A2N0X862</accession>
<evidence type="ECO:0000313" key="5">
    <source>
        <dbReference type="Proteomes" id="UP000233249"/>
    </source>
</evidence>
<gene>
    <name evidence="4" type="ORF">CXB45_04665</name>
</gene>
<evidence type="ECO:0000313" key="4">
    <source>
        <dbReference type="EMBL" id="PKF68898.1"/>
    </source>
</evidence>
<feature type="transmembrane region" description="Helical" evidence="3">
    <location>
        <begin position="30"/>
        <end position="50"/>
    </location>
</feature>
<evidence type="ECO:0000256" key="3">
    <source>
        <dbReference type="SAM" id="Phobius"/>
    </source>
</evidence>
<evidence type="ECO:0000256" key="1">
    <source>
        <dbReference type="ARBA" id="ARBA00022801"/>
    </source>
</evidence>
<dbReference type="STRING" id="1121365.GCA_000375365_01967"/>
<evidence type="ECO:0000256" key="2">
    <source>
        <dbReference type="SAM" id="MobiDB-lite"/>
    </source>
</evidence>
<keyword evidence="1" id="KW-0378">Hydrolase</keyword>
<dbReference type="AlphaFoldDB" id="A0A2N0X862"/>
<dbReference type="GO" id="GO:0016787">
    <property type="term" value="F:hydrolase activity"/>
    <property type="evidence" value="ECO:0007669"/>
    <property type="project" value="UniProtKB-KW"/>
</dbReference>
<dbReference type="CDD" id="cd05829">
    <property type="entry name" value="Sortase_F"/>
    <property type="match status" value="1"/>
</dbReference>
<protein>
    <submittedName>
        <fullName evidence="4">Sortase</fullName>
    </submittedName>
</protein>
<keyword evidence="3" id="KW-0812">Transmembrane</keyword>
<comment type="caution">
    <text evidence="4">The sequence shown here is derived from an EMBL/GenBank/DDBJ whole genome shotgun (WGS) entry which is preliminary data.</text>
</comment>
<proteinExistence type="predicted"/>
<dbReference type="InterPro" id="IPR005754">
    <property type="entry name" value="Sortase"/>
</dbReference>
<dbReference type="SUPFAM" id="SSF63817">
    <property type="entry name" value="Sortase"/>
    <property type="match status" value="1"/>
</dbReference>